<dbReference type="GO" id="GO:0019748">
    <property type="term" value="P:secondary metabolic process"/>
    <property type="evidence" value="ECO:0007669"/>
    <property type="project" value="TreeGrafter"/>
</dbReference>
<dbReference type="SUPFAM" id="SSF51556">
    <property type="entry name" value="Metallo-dependent hydrolases"/>
    <property type="match status" value="1"/>
</dbReference>
<protein>
    <recommendedName>
        <fullName evidence="7">6-methylsalicylate decarboxylase</fullName>
        <ecNumber evidence="7">4.1.1.52</ecNumber>
    </recommendedName>
</protein>
<evidence type="ECO:0000256" key="5">
    <source>
        <dbReference type="ARBA" id="ARBA00023239"/>
    </source>
</evidence>
<dbReference type="InterPro" id="IPR006680">
    <property type="entry name" value="Amidohydro-rel"/>
</dbReference>
<dbReference type="EMBL" id="FJOG01000009">
    <property type="protein sequence ID" value="CZR56877.1"/>
    <property type="molecule type" value="Genomic_DNA"/>
</dbReference>
<accession>A0A1L7WVS4</accession>
<feature type="domain" description="Amidohydrolase-related" evidence="9">
    <location>
        <begin position="4"/>
        <end position="330"/>
    </location>
</feature>
<keyword evidence="2" id="KW-0479">Metal-binding</keyword>
<dbReference type="OrthoDB" id="2832284at2759"/>
<dbReference type="PANTHER" id="PTHR21240:SF29">
    <property type="entry name" value="AMIDOHYDROLASE-RELATED DOMAIN-CONTAINING PROTEIN"/>
    <property type="match status" value="1"/>
</dbReference>
<gene>
    <name evidence="10" type="ORF">PAC_06766</name>
</gene>
<dbReference type="GO" id="GO:0047596">
    <property type="term" value="F:6-methylsalicylate decarboxylase activity"/>
    <property type="evidence" value="ECO:0007669"/>
    <property type="project" value="UniProtKB-EC"/>
</dbReference>
<dbReference type="Gene3D" id="3.20.20.140">
    <property type="entry name" value="Metal-dependent hydrolases"/>
    <property type="match status" value="1"/>
</dbReference>
<evidence type="ECO:0000313" key="11">
    <source>
        <dbReference type="Proteomes" id="UP000184330"/>
    </source>
</evidence>
<dbReference type="STRING" id="576137.A0A1L7WVS4"/>
<evidence type="ECO:0000256" key="8">
    <source>
        <dbReference type="RuleBase" id="RU366045"/>
    </source>
</evidence>
<comment type="similarity">
    <text evidence="1">Belongs to the metallo-dependent hydrolases superfamily. ACMSD family.</text>
</comment>
<dbReference type="PANTHER" id="PTHR21240">
    <property type="entry name" value="2-AMINO-3-CARBOXYLMUCONATE-6-SEMIALDEHYDE DECARBOXYLASE"/>
    <property type="match status" value="1"/>
</dbReference>
<evidence type="ECO:0000256" key="1">
    <source>
        <dbReference type="ARBA" id="ARBA00005871"/>
    </source>
</evidence>
<dbReference type="Pfam" id="PF04909">
    <property type="entry name" value="Amidohydro_2"/>
    <property type="match status" value="1"/>
</dbReference>
<evidence type="ECO:0000256" key="3">
    <source>
        <dbReference type="ARBA" id="ARBA00022793"/>
    </source>
</evidence>
<evidence type="ECO:0000256" key="4">
    <source>
        <dbReference type="ARBA" id="ARBA00022833"/>
    </source>
</evidence>
<dbReference type="AlphaFoldDB" id="A0A1L7WVS4"/>
<keyword evidence="11" id="KW-1185">Reference proteome</keyword>
<proteinExistence type="inferred from homology"/>
<dbReference type="GO" id="GO:0016787">
    <property type="term" value="F:hydrolase activity"/>
    <property type="evidence" value="ECO:0007669"/>
    <property type="project" value="InterPro"/>
</dbReference>
<dbReference type="Proteomes" id="UP000184330">
    <property type="component" value="Unassembled WGS sequence"/>
</dbReference>
<evidence type="ECO:0000313" key="10">
    <source>
        <dbReference type="EMBL" id="CZR56877.1"/>
    </source>
</evidence>
<sequence>MSRIDVHHHFYPEVFTRGDTFHVQILQSIPADELLALENAGGDPSGWTIPPWTLEADQQLAKDLGIQATILSITAPGVCIVPDPNEAASLAREVNKVAASICDQHPSSYGFFASLPSLLDQKKALEEMAYALDNLKADGVILFTRYGDDNHYLGHPDFRPIWAELNKREAVVFIHPTHAVDTHLVNSHLPQPMFDYPHETGRTAIDMILSNLMPVVEDCKIILSHAGGTLPFLIDRVAGMNPYTPFNVGKSTEEIIQEAKQFYFDTALSANPLVLDFLLGFAKEGHILFGSDFPNAPREGIEYYTSNLDKHAGAEMRGRIGYDNAVELFPRLKK</sequence>
<comment type="catalytic activity">
    <reaction evidence="6">
        <text>6-methylsalicylate + H(+) = 3-methylphenol + CO2</text>
        <dbReference type="Rhea" id="RHEA:23112"/>
        <dbReference type="ChEBI" id="CHEBI:15378"/>
        <dbReference type="ChEBI" id="CHEBI:16526"/>
        <dbReference type="ChEBI" id="CHEBI:17231"/>
        <dbReference type="ChEBI" id="CHEBI:36658"/>
        <dbReference type="EC" id="4.1.1.52"/>
    </reaction>
    <physiologicalReaction direction="left-to-right" evidence="6">
        <dbReference type="Rhea" id="RHEA:23113"/>
    </physiologicalReaction>
</comment>
<dbReference type="GO" id="GO:0046872">
    <property type="term" value="F:metal ion binding"/>
    <property type="evidence" value="ECO:0007669"/>
    <property type="project" value="UniProtKB-KW"/>
</dbReference>
<evidence type="ECO:0000259" key="9">
    <source>
        <dbReference type="Pfam" id="PF04909"/>
    </source>
</evidence>
<organism evidence="10 11">
    <name type="scientific">Phialocephala subalpina</name>
    <dbReference type="NCBI Taxonomy" id="576137"/>
    <lineage>
        <taxon>Eukaryota</taxon>
        <taxon>Fungi</taxon>
        <taxon>Dikarya</taxon>
        <taxon>Ascomycota</taxon>
        <taxon>Pezizomycotina</taxon>
        <taxon>Leotiomycetes</taxon>
        <taxon>Helotiales</taxon>
        <taxon>Mollisiaceae</taxon>
        <taxon>Phialocephala</taxon>
        <taxon>Phialocephala fortinii species complex</taxon>
    </lineage>
</organism>
<keyword evidence="3 8" id="KW-0210">Decarboxylase</keyword>
<keyword evidence="5 8" id="KW-0456">Lyase</keyword>
<dbReference type="InterPro" id="IPR032466">
    <property type="entry name" value="Metal_Hydrolase"/>
</dbReference>
<evidence type="ECO:0000256" key="2">
    <source>
        <dbReference type="ARBA" id="ARBA00022723"/>
    </source>
</evidence>
<dbReference type="GO" id="GO:0005829">
    <property type="term" value="C:cytosol"/>
    <property type="evidence" value="ECO:0007669"/>
    <property type="project" value="TreeGrafter"/>
</dbReference>
<dbReference type="InterPro" id="IPR032465">
    <property type="entry name" value="ACMSD"/>
</dbReference>
<evidence type="ECO:0000256" key="7">
    <source>
        <dbReference type="ARBA" id="ARBA00038889"/>
    </source>
</evidence>
<name>A0A1L7WVS4_9HELO</name>
<dbReference type="EC" id="4.1.1.52" evidence="7"/>
<keyword evidence="4" id="KW-0862">Zinc</keyword>
<reference evidence="10 11" key="1">
    <citation type="submission" date="2016-03" db="EMBL/GenBank/DDBJ databases">
        <authorList>
            <person name="Ploux O."/>
        </authorList>
    </citation>
    <scope>NUCLEOTIDE SEQUENCE [LARGE SCALE GENOMIC DNA]</scope>
    <source>
        <strain evidence="10 11">UAMH 11012</strain>
    </source>
</reference>
<evidence type="ECO:0000256" key="6">
    <source>
        <dbReference type="ARBA" id="ARBA00036832"/>
    </source>
</evidence>